<evidence type="ECO:0000313" key="2">
    <source>
        <dbReference type="Proteomes" id="UP001344906"/>
    </source>
</evidence>
<dbReference type="Proteomes" id="UP001344906">
    <property type="component" value="Unassembled WGS sequence"/>
</dbReference>
<accession>A0ABQ6FX63</accession>
<dbReference type="RefSeq" id="WP_338254462.1">
    <property type="nucleotide sequence ID" value="NZ_BSRI01000002.1"/>
</dbReference>
<proteinExistence type="predicted"/>
<gene>
    <name evidence="1" type="ORF">KDH_51340</name>
</gene>
<keyword evidence="2" id="KW-1185">Reference proteome</keyword>
<reference evidence="1 2" key="1">
    <citation type="submission" date="2023-02" db="EMBL/GenBank/DDBJ databases">
        <title>Dictyobacter halimunensis sp. nov., a new member of the class Ktedonobacteria from forest soil in a geothermal area.</title>
        <authorList>
            <person name="Rachmania M.K."/>
            <person name="Ningsih F."/>
            <person name="Sakai Y."/>
            <person name="Yabe S."/>
            <person name="Yokota A."/>
            <person name="Sjamsuridzal W."/>
        </authorList>
    </citation>
    <scope>NUCLEOTIDE SEQUENCE [LARGE SCALE GENOMIC DNA]</scope>
    <source>
        <strain evidence="1 2">S3.2.2.5</strain>
    </source>
</reference>
<dbReference type="EMBL" id="BSRI01000002">
    <property type="protein sequence ID" value="GLV58301.1"/>
    <property type="molecule type" value="Genomic_DNA"/>
</dbReference>
<comment type="caution">
    <text evidence="1">The sequence shown here is derived from an EMBL/GenBank/DDBJ whole genome shotgun (WGS) entry which is preliminary data.</text>
</comment>
<organism evidence="1 2">
    <name type="scientific">Dictyobacter halimunensis</name>
    <dbReference type="NCBI Taxonomy" id="3026934"/>
    <lineage>
        <taxon>Bacteria</taxon>
        <taxon>Bacillati</taxon>
        <taxon>Chloroflexota</taxon>
        <taxon>Ktedonobacteria</taxon>
        <taxon>Ktedonobacterales</taxon>
        <taxon>Dictyobacteraceae</taxon>
        <taxon>Dictyobacter</taxon>
    </lineage>
</organism>
<evidence type="ECO:0000313" key="1">
    <source>
        <dbReference type="EMBL" id="GLV58301.1"/>
    </source>
</evidence>
<name>A0ABQ6FX63_9CHLR</name>
<sequence>MALVLLIWHYGNVQFYVTDKGLWKKGVFQQQFMSWDEVRLFAIDSVSIEKRGLSLIKSSRAGAPVFFELSSQKEIISWQWLHPQRWYCLQVARPVMGYAAYNQQMQSLLSIITEKTGQPLYDLRS</sequence>
<protein>
    <submittedName>
        <fullName evidence="1">Uncharacterized protein</fullName>
    </submittedName>
</protein>